<evidence type="ECO:0000256" key="3">
    <source>
        <dbReference type="SAM" id="MobiDB-lite"/>
    </source>
</evidence>
<feature type="region of interest" description="Disordered" evidence="3">
    <location>
        <begin position="1"/>
        <end position="27"/>
    </location>
</feature>
<evidence type="ECO:0000313" key="5">
    <source>
        <dbReference type="EMBL" id="KAF2905888.1"/>
    </source>
</evidence>
<dbReference type="InterPro" id="IPR027806">
    <property type="entry name" value="HARBI1_dom"/>
</dbReference>
<gene>
    <name evidence="5" type="ORF">ILUMI_00289</name>
</gene>
<feature type="compositionally biased region" description="Low complexity" evidence="3">
    <location>
        <begin position="1"/>
        <end position="22"/>
    </location>
</feature>
<dbReference type="Pfam" id="PF13359">
    <property type="entry name" value="DDE_Tnp_4"/>
    <property type="match status" value="1"/>
</dbReference>
<keyword evidence="6" id="KW-1185">Reference proteome</keyword>
<dbReference type="EMBL" id="VTPC01000412">
    <property type="protein sequence ID" value="KAF2905888.1"/>
    <property type="molecule type" value="Genomic_DNA"/>
</dbReference>
<comment type="caution">
    <text evidence="5">The sequence shown here is derived from an EMBL/GenBank/DDBJ whole genome shotgun (WGS) entry which is preliminary data.</text>
</comment>
<evidence type="ECO:0000259" key="4">
    <source>
        <dbReference type="Pfam" id="PF13359"/>
    </source>
</evidence>
<dbReference type="Proteomes" id="UP000801492">
    <property type="component" value="Unassembled WGS sequence"/>
</dbReference>
<evidence type="ECO:0000256" key="2">
    <source>
        <dbReference type="ARBA" id="ARBA00022723"/>
    </source>
</evidence>
<feature type="region of interest" description="Disordered" evidence="3">
    <location>
        <begin position="235"/>
        <end position="273"/>
    </location>
</feature>
<feature type="domain" description="DDE Tnp4" evidence="4">
    <location>
        <begin position="74"/>
        <end position="192"/>
    </location>
</feature>
<comment type="cofactor">
    <cofactor evidence="1">
        <name>a divalent metal cation</name>
        <dbReference type="ChEBI" id="CHEBI:60240"/>
    </cofactor>
</comment>
<dbReference type="AlphaFoldDB" id="A0A8K0DGR0"/>
<sequence length="319" mass="36705">MDNDSDIIISEVSSSSSESSESSSDDRPTMVIRRVTHFVSNLSPQIIVWPSLLEKNEIEQHFWQKGFPGVVGVIDGSHIKTDKPSNDPESYINKKGYYSIQARLFTSSVRSQYAHQGCLCRLSWISTRLRTSTLAQTLQEKCQNLYILVDSGYPLLPNLLTPSIDSDTISLNTVLDWKNKNFQLYHVKLRLITDTVHLMRACCVLHNLALQEEFHLQDAGEGNVELPLQQLEEDERDDWTDQQRGQRHLTDKANQINFSRDKTPKNPTQRTEPNVLWRQRPLRPELTATSEFGPYWTERKRARIKSNAVHICGCMTENY</sequence>
<protein>
    <recommendedName>
        <fullName evidence="4">DDE Tnp4 domain-containing protein</fullName>
    </recommendedName>
</protein>
<organism evidence="5 6">
    <name type="scientific">Ignelater luminosus</name>
    <name type="common">Cucubano</name>
    <name type="synonym">Pyrophorus luminosus</name>
    <dbReference type="NCBI Taxonomy" id="2038154"/>
    <lineage>
        <taxon>Eukaryota</taxon>
        <taxon>Metazoa</taxon>
        <taxon>Ecdysozoa</taxon>
        <taxon>Arthropoda</taxon>
        <taxon>Hexapoda</taxon>
        <taxon>Insecta</taxon>
        <taxon>Pterygota</taxon>
        <taxon>Neoptera</taxon>
        <taxon>Endopterygota</taxon>
        <taxon>Coleoptera</taxon>
        <taxon>Polyphaga</taxon>
        <taxon>Elateriformia</taxon>
        <taxon>Elateroidea</taxon>
        <taxon>Elateridae</taxon>
        <taxon>Agrypninae</taxon>
        <taxon>Pyrophorini</taxon>
        <taxon>Ignelater</taxon>
    </lineage>
</organism>
<proteinExistence type="predicted"/>
<dbReference type="GO" id="GO:0046872">
    <property type="term" value="F:metal ion binding"/>
    <property type="evidence" value="ECO:0007669"/>
    <property type="project" value="UniProtKB-KW"/>
</dbReference>
<evidence type="ECO:0000256" key="1">
    <source>
        <dbReference type="ARBA" id="ARBA00001968"/>
    </source>
</evidence>
<reference evidence="5" key="1">
    <citation type="submission" date="2019-08" db="EMBL/GenBank/DDBJ databases">
        <title>The genome of the North American firefly Photinus pyralis.</title>
        <authorList>
            <consortium name="Photinus pyralis genome working group"/>
            <person name="Fallon T.R."/>
            <person name="Sander Lower S.E."/>
            <person name="Weng J.-K."/>
        </authorList>
    </citation>
    <scope>NUCLEOTIDE SEQUENCE</scope>
    <source>
        <strain evidence="5">TRF0915ILg1</strain>
        <tissue evidence="5">Whole body</tissue>
    </source>
</reference>
<keyword evidence="2" id="KW-0479">Metal-binding</keyword>
<dbReference type="OrthoDB" id="6774787at2759"/>
<accession>A0A8K0DGR0</accession>
<name>A0A8K0DGR0_IGNLU</name>
<evidence type="ECO:0000313" key="6">
    <source>
        <dbReference type="Proteomes" id="UP000801492"/>
    </source>
</evidence>